<evidence type="ECO:0000313" key="6">
    <source>
        <dbReference type="Proteomes" id="UP001429580"/>
    </source>
</evidence>
<comment type="subcellular location">
    <subcellularLocation>
        <location evidence="4">Cytoplasm</location>
    </subcellularLocation>
</comment>
<dbReference type="EMBL" id="JAASQI010000009">
    <property type="protein sequence ID" value="NIJ59611.1"/>
    <property type="molecule type" value="Genomic_DNA"/>
</dbReference>
<dbReference type="InterPro" id="IPR004528">
    <property type="entry name" value="KdsB"/>
</dbReference>
<reference evidence="5 6" key="1">
    <citation type="submission" date="2020-03" db="EMBL/GenBank/DDBJ databases">
        <title>Genomic Encyclopedia of Type Strains, Phase IV (KMG-IV): sequencing the most valuable type-strain genomes for metagenomic binning, comparative biology and taxonomic classification.</title>
        <authorList>
            <person name="Goeker M."/>
        </authorList>
    </citation>
    <scope>NUCLEOTIDE SEQUENCE [LARGE SCALE GENOMIC DNA]</scope>
    <source>
        <strain evidence="5 6">DSM 103870</strain>
    </source>
</reference>
<keyword evidence="6" id="KW-1185">Reference proteome</keyword>
<dbReference type="CDD" id="cd02517">
    <property type="entry name" value="CMP-KDO-Synthetase"/>
    <property type="match status" value="1"/>
</dbReference>
<dbReference type="EC" id="2.7.7.38" evidence="4"/>
<comment type="catalytic activity">
    <reaction evidence="4">
        <text>3-deoxy-alpha-D-manno-oct-2-ulosonate + CTP = CMP-3-deoxy-beta-D-manno-octulosonate + diphosphate</text>
        <dbReference type="Rhea" id="RHEA:23448"/>
        <dbReference type="ChEBI" id="CHEBI:33019"/>
        <dbReference type="ChEBI" id="CHEBI:37563"/>
        <dbReference type="ChEBI" id="CHEBI:85986"/>
        <dbReference type="ChEBI" id="CHEBI:85987"/>
        <dbReference type="EC" id="2.7.7.38"/>
    </reaction>
</comment>
<protein>
    <recommendedName>
        <fullName evidence="4">3-deoxy-manno-octulosonate cytidylyltransferase</fullName>
        <ecNumber evidence="4">2.7.7.38</ecNumber>
    </recommendedName>
    <alternativeName>
        <fullName evidence="4">CMP-2-keto-3-deoxyoctulosonic acid synthase</fullName>
        <shortName evidence="4">CKS</shortName>
        <shortName evidence="4">CMP-KDO synthase</shortName>
    </alternativeName>
</protein>
<comment type="similarity">
    <text evidence="4">Belongs to the KdsB family.</text>
</comment>
<name>A0ABX0V398_9HYPH</name>
<dbReference type="NCBIfam" id="NF003948">
    <property type="entry name" value="PRK05450.1-1"/>
    <property type="match status" value="1"/>
</dbReference>
<dbReference type="Pfam" id="PF02348">
    <property type="entry name" value="CTP_transf_3"/>
    <property type="match status" value="1"/>
</dbReference>
<evidence type="ECO:0000256" key="3">
    <source>
        <dbReference type="ARBA" id="ARBA00022985"/>
    </source>
</evidence>
<gene>
    <name evidence="4" type="primary">kdsB</name>
    <name evidence="5" type="ORF">FHS82_003469</name>
</gene>
<keyword evidence="3 4" id="KW-0448">Lipopolysaccharide biosynthesis</keyword>
<evidence type="ECO:0000256" key="2">
    <source>
        <dbReference type="ARBA" id="ARBA00022695"/>
    </source>
</evidence>
<comment type="caution">
    <text evidence="5">The sequence shown here is derived from an EMBL/GenBank/DDBJ whole genome shotgun (WGS) entry which is preliminary data.</text>
</comment>
<organism evidence="5 6">
    <name type="scientific">Pseudochelatococcus lubricantis</name>
    <dbReference type="NCBI Taxonomy" id="1538102"/>
    <lineage>
        <taxon>Bacteria</taxon>
        <taxon>Pseudomonadati</taxon>
        <taxon>Pseudomonadota</taxon>
        <taxon>Alphaproteobacteria</taxon>
        <taxon>Hyphomicrobiales</taxon>
        <taxon>Chelatococcaceae</taxon>
        <taxon>Pseudochelatococcus</taxon>
    </lineage>
</organism>
<dbReference type="InterPro" id="IPR029044">
    <property type="entry name" value="Nucleotide-diphossugar_trans"/>
</dbReference>
<dbReference type="HAMAP" id="MF_00057">
    <property type="entry name" value="KdsB"/>
    <property type="match status" value="1"/>
</dbReference>
<dbReference type="GO" id="GO:0008690">
    <property type="term" value="F:3-deoxy-manno-octulosonate cytidylyltransferase activity"/>
    <property type="evidence" value="ECO:0007669"/>
    <property type="project" value="UniProtKB-EC"/>
</dbReference>
<dbReference type="PANTHER" id="PTHR42866:SF2">
    <property type="entry name" value="3-DEOXY-MANNO-OCTULOSONATE CYTIDYLYLTRANSFERASE, MITOCHONDRIAL"/>
    <property type="match status" value="1"/>
</dbReference>
<dbReference type="RefSeq" id="WP_166955133.1">
    <property type="nucleotide sequence ID" value="NZ_JAASQI010000009.1"/>
</dbReference>
<dbReference type="SUPFAM" id="SSF53448">
    <property type="entry name" value="Nucleotide-diphospho-sugar transferases"/>
    <property type="match status" value="1"/>
</dbReference>
<evidence type="ECO:0000256" key="4">
    <source>
        <dbReference type="HAMAP-Rule" id="MF_00057"/>
    </source>
</evidence>
<comment type="function">
    <text evidence="4">Activates KDO (a required 8-carbon sugar) for incorporation into bacterial lipopolysaccharide in Gram-negative bacteria.</text>
</comment>
<dbReference type="Gene3D" id="3.90.550.10">
    <property type="entry name" value="Spore Coat Polysaccharide Biosynthesis Protein SpsA, Chain A"/>
    <property type="match status" value="1"/>
</dbReference>
<accession>A0ABX0V398</accession>
<keyword evidence="2 4" id="KW-0548">Nucleotidyltransferase</keyword>
<evidence type="ECO:0000313" key="5">
    <source>
        <dbReference type="EMBL" id="NIJ59611.1"/>
    </source>
</evidence>
<dbReference type="NCBIfam" id="NF003952">
    <property type="entry name" value="PRK05450.1-5"/>
    <property type="match status" value="1"/>
</dbReference>
<dbReference type="Proteomes" id="UP001429580">
    <property type="component" value="Unassembled WGS sequence"/>
</dbReference>
<comment type="pathway">
    <text evidence="4">Nucleotide-sugar biosynthesis; CMP-3-deoxy-D-manno-octulosonate biosynthesis; CMP-3-deoxy-D-manno-octulosonate from 3-deoxy-D-manno-octulosonate and CTP: step 1/1.</text>
</comment>
<dbReference type="PANTHER" id="PTHR42866">
    <property type="entry name" value="3-DEOXY-MANNO-OCTULOSONATE CYTIDYLYLTRANSFERASE"/>
    <property type="match status" value="1"/>
</dbReference>
<dbReference type="NCBIfam" id="TIGR00466">
    <property type="entry name" value="kdsB"/>
    <property type="match status" value="1"/>
</dbReference>
<dbReference type="InterPro" id="IPR003329">
    <property type="entry name" value="Cytidylyl_trans"/>
</dbReference>
<evidence type="ECO:0000256" key="1">
    <source>
        <dbReference type="ARBA" id="ARBA00022679"/>
    </source>
</evidence>
<sequence length="247" mass="25966">MASPVVIIPARLAATRLPDKPLADIAGLPMIVQVLRRAEAAAVGPVVVATDSPAIATVVEQAGGRAVLTRADHPSGSDRIFEALTLIDPQGRHDVVVNVQGDLPTIDPAVIAAALTPLDDPAVDIATLAAVITRAEERTAPSVVKAVGSDLGGGRLRALYFTRATAPWGEGPLLHHIGLYAYRREALARFVSLAPSPLEQREKLEQLRALEHGMRIDIVVVDDVPLGVDTPGDLARARAILTGTEKA</sequence>
<proteinExistence type="inferred from homology"/>
<keyword evidence="4" id="KW-0963">Cytoplasm</keyword>
<keyword evidence="1 4" id="KW-0808">Transferase</keyword>